<evidence type="ECO:0000256" key="1">
    <source>
        <dbReference type="SAM" id="MobiDB-lite"/>
    </source>
</evidence>
<evidence type="ECO:0000313" key="4">
    <source>
        <dbReference type="Proteomes" id="UP000214365"/>
    </source>
</evidence>
<proteinExistence type="predicted"/>
<dbReference type="EMBL" id="LFMY01000001">
    <property type="protein sequence ID" value="OKL63986.1"/>
    <property type="molecule type" value="Genomic_DNA"/>
</dbReference>
<feature type="signal peptide" evidence="2">
    <location>
        <begin position="1"/>
        <end position="20"/>
    </location>
</feature>
<dbReference type="PANTHER" id="PTHR36182:SF2">
    <property type="entry name" value="LYTIC POLYSACCHARIDE MONOOXYGENASE"/>
    <property type="match status" value="1"/>
</dbReference>
<feature type="region of interest" description="Disordered" evidence="1">
    <location>
        <begin position="214"/>
        <end position="235"/>
    </location>
</feature>
<sequence length="394" mass="40917">MHYIKRKFLSAALFAASVHGHMKMASPVPYGIDTLNNSPLNADGSDFPCKLRSDTYAYTAATLQQNTFHVGDSPLLSFIGSATHGGGSCQVSLTTDLEPSVNSTWMVIHSIEGGCPANVTGNLGGGADTVDPTTFHFTIPDIAEGRYSLAWTWFNRVGNREMYMNCAPVLILPKSGSSKKRETTFISKRTDFPELFVANINECMTPEGVDIRFPNPGDSVEYDGTPSNLQPSGSAACTGGAGITATGSYPAATPTLTGTAIGSSGDASGGSSGSAPTASDVSSLSISPTSTTYTAPTETTVVPETPATTAPSTSSTSPTSGGLSGACATEGEWNCIDGTYFQRCASGMWSAVGSVAAGTNCTSGLSNDLSIVADKREHPGHIHRRRHSLFGHSQ</sequence>
<accession>A0A225B9B3</accession>
<dbReference type="OrthoDB" id="2342176at2759"/>
<reference evidence="3 4" key="1">
    <citation type="submission" date="2015-06" db="EMBL/GenBank/DDBJ databases">
        <title>Talaromyces atroroseus IBT 11181 draft genome.</title>
        <authorList>
            <person name="Rasmussen K.B."/>
            <person name="Rasmussen S."/>
            <person name="Petersen B."/>
            <person name="Sicheritz-Ponten T."/>
            <person name="Mortensen U.H."/>
            <person name="Thrane U."/>
        </authorList>
    </citation>
    <scope>NUCLEOTIDE SEQUENCE [LARGE SCALE GENOMIC DNA]</scope>
    <source>
        <strain evidence="3 4">IBT 11181</strain>
    </source>
</reference>
<dbReference type="PANTHER" id="PTHR36182">
    <property type="entry name" value="PROTEIN, PUTATIVE (AFU_ORTHOLOGUE AFUA_6G10930)-RELATED"/>
    <property type="match status" value="1"/>
</dbReference>
<keyword evidence="4" id="KW-1185">Reference proteome</keyword>
<protein>
    <recommendedName>
        <fullName evidence="5">Chitin-binding type-4 domain-containing protein</fullName>
    </recommendedName>
</protein>
<feature type="region of interest" description="Disordered" evidence="1">
    <location>
        <begin position="260"/>
        <end position="323"/>
    </location>
</feature>
<evidence type="ECO:0000256" key="2">
    <source>
        <dbReference type="SAM" id="SignalP"/>
    </source>
</evidence>
<keyword evidence="2" id="KW-0732">Signal</keyword>
<evidence type="ECO:0008006" key="5">
    <source>
        <dbReference type="Google" id="ProtNLM"/>
    </source>
</evidence>
<evidence type="ECO:0000313" key="3">
    <source>
        <dbReference type="EMBL" id="OKL63986.1"/>
    </source>
</evidence>
<gene>
    <name evidence="3" type="ORF">UA08_00450</name>
</gene>
<feature type="compositionally biased region" description="Low complexity" evidence="1">
    <location>
        <begin position="287"/>
        <end position="320"/>
    </location>
</feature>
<dbReference type="Proteomes" id="UP000214365">
    <property type="component" value="Unassembled WGS sequence"/>
</dbReference>
<comment type="caution">
    <text evidence="3">The sequence shown here is derived from an EMBL/GenBank/DDBJ whole genome shotgun (WGS) entry which is preliminary data.</text>
</comment>
<organism evidence="3 4">
    <name type="scientific">Talaromyces atroroseus</name>
    <dbReference type="NCBI Taxonomy" id="1441469"/>
    <lineage>
        <taxon>Eukaryota</taxon>
        <taxon>Fungi</taxon>
        <taxon>Dikarya</taxon>
        <taxon>Ascomycota</taxon>
        <taxon>Pezizomycotina</taxon>
        <taxon>Eurotiomycetes</taxon>
        <taxon>Eurotiomycetidae</taxon>
        <taxon>Eurotiales</taxon>
        <taxon>Trichocomaceae</taxon>
        <taxon>Talaromyces</taxon>
        <taxon>Talaromyces sect. Trachyspermi</taxon>
    </lineage>
</organism>
<dbReference type="STRING" id="1441469.A0A225B9B3"/>
<name>A0A225B9B3_TALAT</name>
<dbReference type="AlphaFoldDB" id="A0A225B9B3"/>
<dbReference type="RefSeq" id="XP_020124107.1">
    <property type="nucleotide sequence ID" value="XM_020260258.1"/>
</dbReference>
<feature type="chain" id="PRO_5012894981" description="Chitin-binding type-4 domain-containing protein" evidence="2">
    <location>
        <begin position="21"/>
        <end position="394"/>
    </location>
</feature>
<dbReference type="Gene3D" id="2.70.50.70">
    <property type="match status" value="1"/>
</dbReference>
<dbReference type="GeneID" id="31000205"/>